<dbReference type="RefSeq" id="WP_150359075.1">
    <property type="nucleotide sequence ID" value="NZ_JAJJPB010000001.1"/>
</dbReference>
<keyword evidence="3" id="KW-1185">Reference proteome</keyword>
<keyword evidence="1" id="KW-0472">Membrane</keyword>
<evidence type="ECO:0000313" key="2">
    <source>
        <dbReference type="EMBL" id="MCC9293380.1"/>
    </source>
</evidence>
<accession>A0ABS8N0Q1</accession>
<organism evidence="2 3">
    <name type="scientific">Clostridium aromativorans</name>
    <dbReference type="NCBI Taxonomy" id="2836848"/>
    <lineage>
        <taxon>Bacteria</taxon>
        <taxon>Bacillati</taxon>
        <taxon>Bacillota</taxon>
        <taxon>Clostridia</taxon>
        <taxon>Eubacteriales</taxon>
        <taxon>Clostridiaceae</taxon>
        <taxon>Clostridium</taxon>
    </lineage>
</organism>
<comment type="caution">
    <text evidence="2">The sequence shown here is derived from an EMBL/GenBank/DDBJ whole genome shotgun (WGS) entry which is preliminary data.</text>
</comment>
<keyword evidence="1" id="KW-1133">Transmembrane helix</keyword>
<reference evidence="2" key="1">
    <citation type="submission" date="2021-11" db="EMBL/GenBank/DDBJ databases">
        <authorList>
            <person name="Qingchun L."/>
            <person name="Dong Z."/>
            <person name="Zongwei Q."/>
            <person name="Jia Z."/>
            <person name="Duotao L."/>
        </authorList>
    </citation>
    <scope>NUCLEOTIDE SEQUENCE</scope>
    <source>
        <strain evidence="2">WLY-B-L2</strain>
    </source>
</reference>
<gene>
    <name evidence="2" type="ORF">LN736_00630</name>
</gene>
<dbReference type="InterPro" id="IPR028994">
    <property type="entry name" value="Integrin_alpha_N"/>
</dbReference>
<dbReference type="EMBL" id="JAJJPB010000001">
    <property type="protein sequence ID" value="MCC9293380.1"/>
    <property type="molecule type" value="Genomic_DNA"/>
</dbReference>
<sequence>MKFRVIFLKKRHIYFLILLILIIFLSVTFIVSRHSSPSFNTISSSRKIRADLNGDGKNDILSIIRDENSYLIKAVIDNKTFNFNTNKNSPIIQSYSPYWPLRITLMDVSRNRVPEIFVQGSIKNKPVQRVFIYTGTGFKNIMSNSSNILGFMDCKNNRTPKIISGKLSESSMYLSNYIFLNNGFKNYDYEYRSSLMGQDTIYTFVKFIQSLPESEPYKPKDIFSSNISKENMALIGNLTGENNTYVFQDGFFMENKCDKDGNASEISWSLNFKGISRTDKNTVKNYKLDLILVPDSSDTKNCRFKIASMYRNR</sequence>
<name>A0ABS8N0Q1_9CLOT</name>
<proteinExistence type="predicted"/>
<dbReference type="Proteomes" id="UP001165422">
    <property type="component" value="Unassembled WGS sequence"/>
</dbReference>
<feature type="transmembrane region" description="Helical" evidence="1">
    <location>
        <begin position="12"/>
        <end position="31"/>
    </location>
</feature>
<dbReference type="SUPFAM" id="SSF69318">
    <property type="entry name" value="Integrin alpha N-terminal domain"/>
    <property type="match status" value="1"/>
</dbReference>
<keyword evidence="1" id="KW-0812">Transmembrane</keyword>
<protein>
    <submittedName>
        <fullName evidence="2">VCBS repeat-containing protein</fullName>
    </submittedName>
</protein>
<evidence type="ECO:0000256" key="1">
    <source>
        <dbReference type="SAM" id="Phobius"/>
    </source>
</evidence>
<evidence type="ECO:0000313" key="3">
    <source>
        <dbReference type="Proteomes" id="UP001165422"/>
    </source>
</evidence>